<organism evidence="1">
    <name type="scientific">marine sediment metagenome</name>
    <dbReference type="NCBI Taxonomy" id="412755"/>
    <lineage>
        <taxon>unclassified sequences</taxon>
        <taxon>metagenomes</taxon>
        <taxon>ecological metagenomes</taxon>
    </lineage>
</organism>
<dbReference type="Gene3D" id="3.40.50.12780">
    <property type="entry name" value="N-terminal domain of ligase-like"/>
    <property type="match status" value="1"/>
</dbReference>
<dbReference type="EMBL" id="BARU01044414">
    <property type="protein sequence ID" value="GAH77690.1"/>
    <property type="molecule type" value="Genomic_DNA"/>
</dbReference>
<reference evidence="1" key="1">
    <citation type="journal article" date="2014" name="Front. Microbiol.">
        <title>High frequency of phylogenetically diverse reductive dehalogenase-homologous genes in deep subseafloor sedimentary metagenomes.</title>
        <authorList>
            <person name="Kawai M."/>
            <person name="Futagami T."/>
            <person name="Toyoda A."/>
            <person name="Takaki Y."/>
            <person name="Nishi S."/>
            <person name="Hori S."/>
            <person name="Arai W."/>
            <person name="Tsubouchi T."/>
            <person name="Morono Y."/>
            <person name="Uchiyama I."/>
            <person name="Ito T."/>
            <person name="Fujiyama A."/>
            <person name="Inagaki F."/>
            <person name="Takami H."/>
        </authorList>
    </citation>
    <scope>NUCLEOTIDE SEQUENCE</scope>
    <source>
        <strain evidence="1">Expedition CK06-06</strain>
    </source>
</reference>
<name>X1J856_9ZZZZ</name>
<sequence>MSIWNSHFECMARDELKQLQLERLQATLNRVRRSVTFYRRLFDQVGL</sequence>
<evidence type="ECO:0000313" key="1">
    <source>
        <dbReference type="EMBL" id="GAH77690.1"/>
    </source>
</evidence>
<feature type="non-terminal residue" evidence="1">
    <location>
        <position position="47"/>
    </location>
</feature>
<dbReference type="AlphaFoldDB" id="X1J856"/>
<gene>
    <name evidence="1" type="ORF">S03H2_67739</name>
</gene>
<dbReference type="InterPro" id="IPR042099">
    <property type="entry name" value="ANL_N_sf"/>
</dbReference>
<accession>X1J856</accession>
<comment type="caution">
    <text evidence="1">The sequence shown here is derived from an EMBL/GenBank/DDBJ whole genome shotgun (WGS) entry which is preliminary data.</text>
</comment>
<proteinExistence type="predicted"/>
<protein>
    <submittedName>
        <fullName evidence="1">Uncharacterized protein</fullName>
    </submittedName>
</protein>